<protein>
    <submittedName>
        <fullName evidence="1">Uncharacterized protein</fullName>
    </submittedName>
</protein>
<keyword evidence="2" id="KW-1185">Reference proteome</keyword>
<accession>A0AAW3MYH1</accession>
<organism evidence="1 2">
    <name type="scientific">Burkholderia ubonensis</name>
    <dbReference type="NCBI Taxonomy" id="101571"/>
    <lineage>
        <taxon>Bacteria</taxon>
        <taxon>Pseudomonadati</taxon>
        <taxon>Pseudomonadota</taxon>
        <taxon>Betaproteobacteria</taxon>
        <taxon>Burkholderiales</taxon>
        <taxon>Burkholderiaceae</taxon>
        <taxon>Burkholderia</taxon>
        <taxon>Burkholderia cepacia complex</taxon>
    </lineage>
</organism>
<dbReference type="EMBL" id="LPBJ01000047">
    <property type="protein sequence ID" value="KVP97857.1"/>
    <property type="molecule type" value="Genomic_DNA"/>
</dbReference>
<dbReference type="Proteomes" id="UP000056453">
    <property type="component" value="Unassembled WGS sequence"/>
</dbReference>
<reference evidence="1 2" key="1">
    <citation type="submission" date="2015-11" db="EMBL/GenBank/DDBJ databases">
        <title>Expanding the genomic diversity of Burkholderia species for the development of highly accurate diagnostics.</title>
        <authorList>
            <person name="Sahl J."/>
            <person name="Keim P."/>
            <person name="Wagner D."/>
        </authorList>
    </citation>
    <scope>NUCLEOTIDE SEQUENCE [LARGE SCALE GENOMIC DNA]</scope>
    <source>
        <strain evidence="1 2">MSMB1808WGS</strain>
    </source>
</reference>
<gene>
    <name evidence="1" type="ORF">WJ96_04615</name>
</gene>
<proteinExistence type="predicted"/>
<evidence type="ECO:0000313" key="2">
    <source>
        <dbReference type="Proteomes" id="UP000056453"/>
    </source>
</evidence>
<evidence type="ECO:0000313" key="1">
    <source>
        <dbReference type="EMBL" id="KVP97857.1"/>
    </source>
</evidence>
<comment type="caution">
    <text evidence="1">The sequence shown here is derived from an EMBL/GenBank/DDBJ whole genome shotgun (WGS) entry which is preliminary data.</text>
</comment>
<sequence length="245" mass="26622">MAALYLLARSYQPIQEKVMLNQQIVIDVQGETQDELNAAIKAAGTALATKEYSEVTAGNEANFSISSGSLQSTLEWDPNSLYVLGTNQDGEVTLCRIHSTTEADKDYDLMSTALSLSNAVAQHSVEFKERKLGSLLVRPVPKAKPPRDVVQQYDLVHITDLVKLDDDDIAEFASDLPGLIAMLKLAKDECDQRGTKLTEVMPKLQYVADSSGTVTLRSKTESITAHGSDIVAGYKRELAAGDSQS</sequence>
<name>A0AAW3MYH1_9BURK</name>
<dbReference type="AlphaFoldDB" id="A0AAW3MYH1"/>